<feature type="signal peptide" evidence="5">
    <location>
        <begin position="1"/>
        <end position="17"/>
    </location>
</feature>
<dbReference type="SMART" id="SM00181">
    <property type="entry name" value="EGF"/>
    <property type="match status" value="7"/>
</dbReference>
<dbReference type="SUPFAM" id="SSF57196">
    <property type="entry name" value="EGF/Laminin"/>
    <property type="match status" value="7"/>
</dbReference>
<dbReference type="PROSITE" id="PS01187">
    <property type="entry name" value="EGF_CA"/>
    <property type="match status" value="2"/>
</dbReference>
<dbReference type="InterPro" id="IPR018097">
    <property type="entry name" value="EGF_Ca-bd_CS"/>
</dbReference>
<dbReference type="InterPro" id="IPR013032">
    <property type="entry name" value="EGF-like_CS"/>
</dbReference>
<dbReference type="InterPro" id="IPR000152">
    <property type="entry name" value="EGF-type_Asp/Asn_hydroxyl_site"/>
</dbReference>
<feature type="chain" id="PRO_5009311001" evidence="5">
    <location>
        <begin position="18"/>
        <end position="352"/>
    </location>
</feature>
<feature type="domain" description="EGF-like" evidence="6">
    <location>
        <begin position="105"/>
        <end position="141"/>
    </location>
</feature>
<feature type="domain" description="EGF-like" evidence="6">
    <location>
        <begin position="223"/>
        <end position="260"/>
    </location>
</feature>
<evidence type="ECO:0000313" key="8">
    <source>
        <dbReference type="WBParaSite" id="Hba_12140"/>
    </source>
</evidence>
<dbReference type="Gene3D" id="2.10.25.10">
    <property type="entry name" value="Laminin"/>
    <property type="match status" value="7"/>
</dbReference>
<feature type="domain" description="EGF-like" evidence="6">
    <location>
        <begin position="65"/>
        <end position="104"/>
    </location>
</feature>
<organism evidence="7 8">
    <name type="scientific">Heterorhabditis bacteriophora</name>
    <name type="common">Entomopathogenic nematode worm</name>
    <dbReference type="NCBI Taxonomy" id="37862"/>
    <lineage>
        <taxon>Eukaryota</taxon>
        <taxon>Metazoa</taxon>
        <taxon>Ecdysozoa</taxon>
        <taxon>Nematoda</taxon>
        <taxon>Chromadorea</taxon>
        <taxon>Rhabditida</taxon>
        <taxon>Rhabditina</taxon>
        <taxon>Rhabditomorpha</taxon>
        <taxon>Strongyloidea</taxon>
        <taxon>Heterorhabditidae</taxon>
        <taxon>Heterorhabditis</taxon>
    </lineage>
</organism>
<evidence type="ECO:0000256" key="3">
    <source>
        <dbReference type="ARBA" id="ARBA00023157"/>
    </source>
</evidence>
<feature type="disulfide bond" evidence="4">
    <location>
        <begin position="147"/>
        <end position="157"/>
    </location>
</feature>
<dbReference type="CDD" id="cd00054">
    <property type="entry name" value="EGF_CA"/>
    <property type="match status" value="2"/>
</dbReference>
<comment type="caution">
    <text evidence="4">Lacks conserved residue(s) required for the propagation of feature annotation.</text>
</comment>
<feature type="disulfide bond" evidence="4">
    <location>
        <begin position="168"/>
        <end position="177"/>
    </location>
</feature>
<dbReference type="PROSITE" id="PS00010">
    <property type="entry name" value="ASX_HYDROXYL"/>
    <property type="match status" value="3"/>
</dbReference>
<dbReference type="InterPro" id="IPR049883">
    <property type="entry name" value="NOTCH1_EGF-like"/>
</dbReference>
<dbReference type="GO" id="GO:0005509">
    <property type="term" value="F:calcium ion binding"/>
    <property type="evidence" value="ECO:0007669"/>
    <property type="project" value="InterPro"/>
</dbReference>
<keyword evidence="1 4" id="KW-0245">EGF-like domain</keyword>
<evidence type="ECO:0000259" key="6">
    <source>
        <dbReference type="PROSITE" id="PS50026"/>
    </source>
</evidence>
<keyword evidence="7" id="KW-1185">Reference proteome</keyword>
<dbReference type="InterPro" id="IPR051022">
    <property type="entry name" value="Notch_Cell-Fate_Det"/>
</dbReference>
<dbReference type="PROSITE" id="PS01186">
    <property type="entry name" value="EGF_2"/>
    <property type="match status" value="2"/>
</dbReference>
<accession>A0A1I7X428</accession>
<keyword evidence="2" id="KW-0677">Repeat</keyword>
<reference evidence="8" key="1">
    <citation type="submission" date="2016-11" db="UniProtKB">
        <authorList>
            <consortium name="WormBaseParasite"/>
        </authorList>
    </citation>
    <scope>IDENTIFICATION</scope>
</reference>
<evidence type="ECO:0000256" key="4">
    <source>
        <dbReference type="PROSITE-ProRule" id="PRU00076"/>
    </source>
</evidence>
<dbReference type="Pfam" id="PF07645">
    <property type="entry name" value="EGF_CA"/>
    <property type="match status" value="2"/>
</dbReference>
<dbReference type="PROSITE" id="PS00022">
    <property type="entry name" value="EGF_1"/>
    <property type="match status" value="5"/>
</dbReference>
<feature type="disulfide bond" evidence="4">
    <location>
        <begin position="52"/>
        <end position="61"/>
    </location>
</feature>
<dbReference type="PANTHER" id="PTHR24049:SF29">
    <property type="entry name" value="EGF-LIKE DOMAIN-CONTAINING PROTEIN"/>
    <property type="match status" value="1"/>
</dbReference>
<dbReference type="GO" id="GO:0016020">
    <property type="term" value="C:membrane"/>
    <property type="evidence" value="ECO:0007669"/>
    <property type="project" value="UniProtKB-SubCell"/>
</dbReference>
<evidence type="ECO:0000313" key="7">
    <source>
        <dbReference type="Proteomes" id="UP000095283"/>
    </source>
</evidence>
<proteinExistence type="predicted"/>
<feature type="domain" description="EGF-like" evidence="6">
    <location>
        <begin position="298"/>
        <end position="334"/>
    </location>
</feature>
<evidence type="ECO:0000256" key="2">
    <source>
        <dbReference type="ARBA" id="ARBA00022737"/>
    </source>
</evidence>
<name>A0A1I7X428_HETBA</name>
<dbReference type="Proteomes" id="UP000095283">
    <property type="component" value="Unplaced"/>
</dbReference>
<dbReference type="PANTHER" id="PTHR24049">
    <property type="entry name" value="CRUMBS FAMILY MEMBER"/>
    <property type="match status" value="1"/>
</dbReference>
<dbReference type="InterPro" id="IPR000742">
    <property type="entry name" value="EGF"/>
</dbReference>
<dbReference type="Pfam" id="PF12661">
    <property type="entry name" value="hEGF"/>
    <property type="match status" value="2"/>
</dbReference>
<feature type="domain" description="EGF-like" evidence="6">
    <location>
        <begin position="26"/>
        <end position="62"/>
    </location>
</feature>
<feature type="domain" description="EGF-like" evidence="6">
    <location>
        <begin position="143"/>
        <end position="178"/>
    </location>
</feature>
<keyword evidence="3 4" id="KW-1015">Disulfide bond</keyword>
<sequence length="352" mass="38911">MLVYGILGCFLSALTTSKFFPGDQCELSACTRECQNHGICYVNASGVLSCKCPLGYDGKHCERIVKNICHRESPCGLHGTCLLTTSLEDYECNCHKGWTGPDCSQRDLCPLDYCSNGGKCRRDRSEFVCDCPHNYHGNQCELDVNECDQDLCVHGKCVNTVGSYRCECYDNFIGADCQISRNEEDCTVFGPKSCRNGGVCNTENNNYTCICPHTYDGHFCERDVDECATTNLCQNGGTCVNSEGGFSCLCTAAFEGMFSYLFKTNLQLLLSNKQFYSCALHFIYKLTNLMLGELCTVNKDDCVYNKCAAGSTCVDEIGKYRCECPTGIIDTFNSSGILDLKITKVLKSPIKT</sequence>
<feature type="disulfide bond" evidence="4">
    <location>
        <begin position="30"/>
        <end position="40"/>
    </location>
</feature>
<feature type="disulfide bond" evidence="4">
    <location>
        <begin position="94"/>
        <end position="103"/>
    </location>
</feature>
<feature type="disulfide bond" evidence="4">
    <location>
        <begin position="131"/>
        <end position="140"/>
    </location>
</feature>
<evidence type="ECO:0000256" key="5">
    <source>
        <dbReference type="SAM" id="SignalP"/>
    </source>
</evidence>
<dbReference type="FunFam" id="2.10.25.10:FF:000125">
    <property type="entry name" value="Neurogenic locus notch protein-like"/>
    <property type="match status" value="1"/>
</dbReference>
<dbReference type="PROSITE" id="PS50026">
    <property type="entry name" value="EGF_3"/>
    <property type="match status" value="7"/>
</dbReference>
<feature type="domain" description="EGF-like" evidence="6">
    <location>
        <begin position="182"/>
        <end position="221"/>
    </location>
</feature>
<evidence type="ECO:0000256" key="1">
    <source>
        <dbReference type="ARBA" id="ARBA00022536"/>
    </source>
</evidence>
<dbReference type="SMART" id="SM00179">
    <property type="entry name" value="EGF_CA"/>
    <property type="match status" value="5"/>
</dbReference>
<dbReference type="WBParaSite" id="Hba_12140">
    <property type="protein sequence ID" value="Hba_12140"/>
    <property type="gene ID" value="Hba_12140"/>
</dbReference>
<keyword evidence="5" id="KW-0732">Signal</keyword>
<protein>
    <submittedName>
        <fullName evidence="8">Neurogenic locus Notch protein</fullName>
    </submittedName>
</protein>
<dbReference type="InterPro" id="IPR001881">
    <property type="entry name" value="EGF-like_Ca-bd_dom"/>
</dbReference>
<dbReference type="AlphaFoldDB" id="A0A1I7X428"/>
<dbReference type="Pfam" id="PF00008">
    <property type="entry name" value="EGF"/>
    <property type="match status" value="2"/>
</dbReference>
<feature type="disulfide bond" evidence="4">
    <location>
        <begin position="75"/>
        <end position="92"/>
    </location>
</feature>
<feature type="disulfide bond" evidence="4">
    <location>
        <begin position="211"/>
        <end position="220"/>
    </location>
</feature>